<accession>A0A0A2WJF4</accession>
<comment type="similarity">
    <text evidence="1">Belongs to the glycosyltransferase 2 family.</text>
</comment>
<dbReference type="PANTHER" id="PTHR43685:SF5">
    <property type="entry name" value="GLYCOSYLTRANSFERASE EPSE-RELATED"/>
    <property type="match status" value="1"/>
</dbReference>
<name>A0A0A2WJF4_9GAMM</name>
<dbReference type="Proteomes" id="UP000030518">
    <property type="component" value="Unassembled WGS sequence"/>
</dbReference>
<feature type="domain" description="Glycosyltransferase 2-like" evidence="4">
    <location>
        <begin position="5"/>
        <end position="156"/>
    </location>
</feature>
<dbReference type="RefSeq" id="WP_052116344.1">
    <property type="nucleotide sequence ID" value="NZ_JRKJ01000016.1"/>
</dbReference>
<gene>
    <name evidence="5" type="ORF">LF41_386</name>
</gene>
<keyword evidence="6" id="KW-1185">Reference proteome</keyword>
<keyword evidence="2" id="KW-0328">Glycosyltransferase</keyword>
<evidence type="ECO:0000256" key="3">
    <source>
        <dbReference type="ARBA" id="ARBA00022679"/>
    </source>
</evidence>
<organism evidence="5 6">
    <name type="scientific">Lysobacter dokdonensis DS-58</name>
    <dbReference type="NCBI Taxonomy" id="1300345"/>
    <lineage>
        <taxon>Bacteria</taxon>
        <taxon>Pseudomonadati</taxon>
        <taxon>Pseudomonadota</taxon>
        <taxon>Gammaproteobacteria</taxon>
        <taxon>Lysobacterales</taxon>
        <taxon>Lysobacteraceae</taxon>
        <taxon>Noviluteimonas</taxon>
    </lineage>
</organism>
<evidence type="ECO:0000256" key="1">
    <source>
        <dbReference type="ARBA" id="ARBA00006739"/>
    </source>
</evidence>
<dbReference type="EMBL" id="JRKJ01000016">
    <property type="protein sequence ID" value="KGQ18852.1"/>
    <property type="molecule type" value="Genomic_DNA"/>
</dbReference>
<dbReference type="AlphaFoldDB" id="A0A0A2WJF4"/>
<dbReference type="OrthoDB" id="276604at2"/>
<dbReference type="eggNOG" id="COG0463">
    <property type="taxonomic scope" value="Bacteria"/>
</dbReference>
<dbReference type="PANTHER" id="PTHR43685">
    <property type="entry name" value="GLYCOSYLTRANSFERASE"/>
    <property type="match status" value="1"/>
</dbReference>
<dbReference type="InterPro" id="IPR050834">
    <property type="entry name" value="Glycosyltransf_2"/>
</dbReference>
<dbReference type="Gene3D" id="3.90.550.10">
    <property type="entry name" value="Spore Coat Polysaccharide Biosynthesis Protein SpsA, Chain A"/>
    <property type="match status" value="1"/>
</dbReference>
<evidence type="ECO:0000313" key="6">
    <source>
        <dbReference type="Proteomes" id="UP000030518"/>
    </source>
</evidence>
<keyword evidence="3 5" id="KW-0808">Transferase</keyword>
<dbReference type="InterPro" id="IPR001173">
    <property type="entry name" value="Glyco_trans_2-like"/>
</dbReference>
<sequence>MPSVSVVMPVHNGAQYLRAAIDSVLMQSTRDFELVIVDDGSTDESRAIIEQAARDDARVRLLALDANVGIIGALNAGLDIAGGEWIARMDADDLCDPQRLKRQRAYLEANALDLCGTWFTEFGEGPARTVRWPVSEPAVRAAMLFQNTLCHPTVMARRAVFDAYRYQESHRTVEDYDLWSRALVDFRIANMPEALLRYRRHGGQVSTVRRDQMEAVNRRIREETLARQGFRPTEAQLRFHHLVRESRSITQIADLQGVEAWLLALHEAHEDPDARRVIATQWLRACIRAAPLGLAMLRAWRASPLRGLSGAGSRATLDLGVLSLLRLDYRSPLFAGLRRLGLSA</sequence>
<dbReference type="SUPFAM" id="SSF53448">
    <property type="entry name" value="Nucleotide-diphospho-sugar transferases"/>
    <property type="match status" value="1"/>
</dbReference>
<protein>
    <submittedName>
        <fullName evidence="5">Glycosyl transferase family 2</fullName>
    </submittedName>
</protein>
<evidence type="ECO:0000259" key="4">
    <source>
        <dbReference type="Pfam" id="PF00535"/>
    </source>
</evidence>
<dbReference type="Pfam" id="PF00535">
    <property type="entry name" value="Glycos_transf_2"/>
    <property type="match status" value="1"/>
</dbReference>
<evidence type="ECO:0000256" key="2">
    <source>
        <dbReference type="ARBA" id="ARBA00022676"/>
    </source>
</evidence>
<evidence type="ECO:0000313" key="5">
    <source>
        <dbReference type="EMBL" id="KGQ18852.1"/>
    </source>
</evidence>
<proteinExistence type="inferred from homology"/>
<dbReference type="PATRIC" id="fig|1300345.3.peg.2060"/>
<dbReference type="GO" id="GO:0016757">
    <property type="term" value="F:glycosyltransferase activity"/>
    <property type="evidence" value="ECO:0007669"/>
    <property type="project" value="UniProtKB-KW"/>
</dbReference>
<dbReference type="InterPro" id="IPR029044">
    <property type="entry name" value="Nucleotide-diphossugar_trans"/>
</dbReference>
<comment type="caution">
    <text evidence="5">The sequence shown here is derived from an EMBL/GenBank/DDBJ whole genome shotgun (WGS) entry which is preliminary data.</text>
</comment>
<reference evidence="5 6" key="1">
    <citation type="submission" date="2014-09" db="EMBL/GenBank/DDBJ databases">
        <title>Genome sequences of Lysobacter dokdonensis DS-58.</title>
        <authorList>
            <person name="Kim J.F."/>
            <person name="Kwak M.-J."/>
        </authorList>
    </citation>
    <scope>NUCLEOTIDE SEQUENCE [LARGE SCALE GENOMIC DNA]</scope>
    <source>
        <strain evidence="5 6">DS-58</strain>
    </source>
</reference>
<dbReference type="STRING" id="1300345.LF41_386"/>